<keyword evidence="2" id="KW-1185">Reference proteome</keyword>
<gene>
    <name evidence="1" type="ORF">AVEN_29326_1</name>
</gene>
<evidence type="ECO:0000313" key="1">
    <source>
        <dbReference type="EMBL" id="GBM82538.1"/>
    </source>
</evidence>
<sequence length="134" mass="15268">MYQLTCFAFNFKSFHASKTNLLLPTLKNSFASITTPSFTPSKFLFSQPRRSNFRTFQQHPFTNHPSRPQLGLLAISSIPPNSDRGLYLIFLPPKGISLRREGERLSLSLLHPLLPTWLEGNGTKRKEIGLLPER</sequence>
<accession>A0A4Y2IX93</accession>
<proteinExistence type="predicted"/>
<comment type="caution">
    <text evidence="1">The sequence shown here is derived from an EMBL/GenBank/DDBJ whole genome shotgun (WGS) entry which is preliminary data.</text>
</comment>
<dbReference type="Proteomes" id="UP000499080">
    <property type="component" value="Unassembled WGS sequence"/>
</dbReference>
<evidence type="ECO:0000313" key="2">
    <source>
        <dbReference type="Proteomes" id="UP000499080"/>
    </source>
</evidence>
<reference evidence="1 2" key="1">
    <citation type="journal article" date="2019" name="Sci. Rep.">
        <title>Orb-weaving spider Araneus ventricosus genome elucidates the spidroin gene catalogue.</title>
        <authorList>
            <person name="Kono N."/>
            <person name="Nakamura H."/>
            <person name="Ohtoshi R."/>
            <person name="Moran D.A.P."/>
            <person name="Shinohara A."/>
            <person name="Yoshida Y."/>
            <person name="Fujiwara M."/>
            <person name="Mori M."/>
            <person name="Tomita M."/>
            <person name="Arakawa K."/>
        </authorList>
    </citation>
    <scope>NUCLEOTIDE SEQUENCE [LARGE SCALE GENOMIC DNA]</scope>
</reference>
<protein>
    <submittedName>
        <fullName evidence="1">Uncharacterized protein</fullName>
    </submittedName>
</protein>
<dbReference type="EMBL" id="BGPR01003017">
    <property type="protein sequence ID" value="GBM82538.1"/>
    <property type="molecule type" value="Genomic_DNA"/>
</dbReference>
<organism evidence="1 2">
    <name type="scientific">Araneus ventricosus</name>
    <name type="common">Orbweaver spider</name>
    <name type="synonym">Epeira ventricosa</name>
    <dbReference type="NCBI Taxonomy" id="182803"/>
    <lineage>
        <taxon>Eukaryota</taxon>
        <taxon>Metazoa</taxon>
        <taxon>Ecdysozoa</taxon>
        <taxon>Arthropoda</taxon>
        <taxon>Chelicerata</taxon>
        <taxon>Arachnida</taxon>
        <taxon>Araneae</taxon>
        <taxon>Araneomorphae</taxon>
        <taxon>Entelegynae</taxon>
        <taxon>Araneoidea</taxon>
        <taxon>Araneidae</taxon>
        <taxon>Araneus</taxon>
    </lineage>
</organism>
<name>A0A4Y2IX93_ARAVE</name>
<dbReference type="AlphaFoldDB" id="A0A4Y2IX93"/>